<dbReference type="EMBL" id="CP014859">
    <property type="protein sequence ID" value="AOS61677.1"/>
    <property type="molecule type" value="Genomic_DNA"/>
</dbReference>
<dbReference type="AlphaFoldDB" id="A0AAC9HLQ9"/>
<proteinExistence type="predicted"/>
<gene>
    <name evidence="2" type="ORF">TL08_04235</name>
</gene>
<dbReference type="KEGG" id="ahm:TL08_04235"/>
<evidence type="ECO:0000313" key="3">
    <source>
        <dbReference type="Proteomes" id="UP000095210"/>
    </source>
</evidence>
<accession>A0AAC9HLQ9</accession>
<keyword evidence="1" id="KW-0812">Transmembrane</keyword>
<evidence type="ECO:0000256" key="1">
    <source>
        <dbReference type="SAM" id="Phobius"/>
    </source>
</evidence>
<keyword evidence="1" id="KW-0472">Membrane</keyword>
<feature type="transmembrane region" description="Helical" evidence="1">
    <location>
        <begin position="191"/>
        <end position="215"/>
    </location>
</feature>
<dbReference type="Proteomes" id="UP000095210">
    <property type="component" value="Chromosome"/>
</dbReference>
<evidence type="ECO:0000313" key="2">
    <source>
        <dbReference type="EMBL" id="AOS61677.1"/>
    </source>
</evidence>
<organism evidence="2 3">
    <name type="scientific">Actinoalloteichus hymeniacidonis</name>
    <dbReference type="NCBI Taxonomy" id="340345"/>
    <lineage>
        <taxon>Bacteria</taxon>
        <taxon>Bacillati</taxon>
        <taxon>Actinomycetota</taxon>
        <taxon>Actinomycetes</taxon>
        <taxon>Pseudonocardiales</taxon>
        <taxon>Pseudonocardiaceae</taxon>
        <taxon>Actinoalloteichus</taxon>
    </lineage>
</organism>
<keyword evidence="1" id="KW-1133">Transmembrane helix</keyword>
<feature type="transmembrane region" description="Helical" evidence="1">
    <location>
        <begin position="37"/>
        <end position="56"/>
    </location>
</feature>
<protein>
    <submittedName>
        <fullName evidence="2">Uncharacterized protein</fullName>
    </submittedName>
</protein>
<feature type="transmembrane region" description="Helical" evidence="1">
    <location>
        <begin position="94"/>
        <end position="111"/>
    </location>
</feature>
<sequence length="223" mass="23385">MGKDGDDVTSAGRERRDRIMERTGDVLGRPRRGIGTLVVLGGLVAMVIGVVLAWRASSAGPIKVDTAFTPWGMGGVLAFAIGLLLTAGGRRWPLALIGLVFSAWALVVLTVDGAKLGTEATGSVESCTVEVRDPVPGRTDEGEPRVRNWVVCAEGEGFYLLTADDETTLGGQIEVEQSSIWPPVPSAQYEVGSAAIVVPVAAGGLLLLFVIARVLSGRDRYVG</sequence>
<feature type="transmembrane region" description="Helical" evidence="1">
    <location>
        <begin position="68"/>
        <end position="87"/>
    </location>
</feature>
<name>A0AAC9HLQ9_9PSEU</name>
<reference evidence="3" key="1">
    <citation type="submission" date="2016-03" db="EMBL/GenBank/DDBJ databases">
        <title>Complete genome sequence of the type strain Actinoalloteichus hymeniacidonis DSM 45092.</title>
        <authorList>
            <person name="Schaffert L."/>
            <person name="Albersmeier A."/>
            <person name="Winkler A."/>
            <person name="Kalinowski J."/>
            <person name="Zotchev S."/>
            <person name="Ruckert C."/>
        </authorList>
    </citation>
    <scope>NUCLEOTIDE SEQUENCE [LARGE SCALE GENOMIC DNA]</scope>
    <source>
        <strain evidence="3">HPA177(T) (DSM 45092(T))</strain>
    </source>
</reference>
<keyword evidence="3" id="KW-1185">Reference proteome</keyword>